<sequence length="161" mass="18267">MQGDEKTDCPAPYSALHIYINEIRDYIKLDRSNRPMSSIRNAKFLSIVLRESQDIRPFTEVDIFDKGISGLLDSEASTACIRDVFKKLFIEFEKPYKEIKSYTQQKQPLQRNDQTLFFNIDSVGGSSGSNKSISTSTGHFIQFVIQQGGGERMNKSENIAV</sequence>
<dbReference type="VEuPathDB" id="VectorBase:GPAI012317"/>
<dbReference type="EnsemblMetazoa" id="GPAI012317-RA">
    <property type="protein sequence ID" value="GPAI012317-PA"/>
    <property type="gene ID" value="GPAI012317"/>
</dbReference>
<dbReference type="Proteomes" id="UP000092445">
    <property type="component" value="Unassembled WGS sequence"/>
</dbReference>
<reference evidence="1" key="2">
    <citation type="submission" date="2020-05" db="UniProtKB">
        <authorList>
            <consortium name="EnsemblMetazoa"/>
        </authorList>
    </citation>
    <scope>IDENTIFICATION</scope>
    <source>
        <strain evidence="1">IAEA</strain>
    </source>
</reference>
<protein>
    <submittedName>
        <fullName evidence="1">Uncharacterized protein</fullName>
    </submittedName>
</protein>
<name>A0A1A9ZEM1_GLOPL</name>
<organism evidence="1 2">
    <name type="scientific">Glossina pallidipes</name>
    <name type="common">Tsetse fly</name>
    <dbReference type="NCBI Taxonomy" id="7398"/>
    <lineage>
        <taxon>Eukaryota</taxon>
        <taxon>Metazoa</taxon>
        <taxon>Ecdysozoa</taxon>
        <taxon>Arthropoda</taxon>
        <taxon>Hexapoda</taxon>
        <taxon>Insecta</taxon>
        <taxon>Pterygota</taxon>
        <taxon>Neoptera</taxon>
        <taxon>Endopterygota</taxon>
        <taxon>Diptera</taxon>
        <taxon>Brachycera</taxon>
        <taxon>Muscomorpha</taxon>
        <taxon>Hippoboscoidea</taxon>
        <taxon>Glossinidae</taxon>
        <taxon>Glossina</taxon>
    </lineage>
</organism>
<reference evidence="2" key="1">
    <citation type="submission" date="2014-03" db="EMBL/GenBank/DDBJ databases">
        <authorList>
            <person name="Aksoy S."/>
            <person name="Warren W."/>
            <person name="Wilson R.K."/>
        </authorList>
    </citation>
    <scope>NUCLEOTIDE SEQUENCE [LARGE SCALE GENOMIC DNA]</scope>
    <source>
        <strain evidence="2">IAEA</strain>
    </source>
</reference>
<evidence type="ECO:0000313" key="2">
    <source>
        <dbReference type="Proteomes" id="UP000092445"/>
    </source>
</evidence>
<evidence type="ECO:0000313" key="1">
    <source>
        <dbReference type="EnsemblMetazoa" id="GPAI012317-PA"/>
    </source>
</evidence>
<keyword evidence="2" id="KW-1185">Reference proteome</keyword>
<proteinExistence type="predicted"/>
<accession>A0A1A9ZEM1</accession>
<dbReference type="AlphaFoldDB" id="A0A1A9ZEM1"/>